<dbReference type="Gene3D" id="1.10.10.60">
    <property type="entry name" value="Homeodomain-like"/>
    <property type="match status" value="2"/>
</dbReference>
<evidence type="ECO:0000256" key="2">
    <source>
        <dbReference type="ARBA" id="ARBA00023125"/>
    </source>
</evidence>
<keyword evidence="2" id="KW-0238">DNA-binding</keyword>
<dbReference type="InterPro" id="IPR004875">
    <property type="entry name" value="DDE_SF_endonuclease_dom"/>
</dbReference>
<feature type="domain" description="HTH CENPB-type" evidence="4">
    <location>
        <begin position="80"/>
        <end position="150"/>
    </location>
</feature>
<dbReference type="KEGG" id="sliu:111348247"/>
<dbReference type="Pfam" id="PF03221">
    <property type="entry name" value="HTH_Tnp_Tc5"/>
    <property type="match status" value="1"/>
</dbReference>
<name>A0A9J7IHF3_SPOLT</name>
<dbReference type="GeneID" id="111348247"/>
<dbReference type="SUPFAM" id="SSF46689">
    <property type="entry name" value="Homeodomain-like"/>
    <property type="match status" value="2"/>
</dbReference>
<keyword evidence="5" id="KW-1185">Reference proteome</keyword>
<evidence type="ECO:0000256" key="1">
    <source>
        <dbReference type="ARBA" id="ARBA00004123"/>
    </source>
</evidence>
<evidence type="ECO:0000256" key="3">
    <source>
        <dbReference type="ARBA" id="ARBA00023242"/>
    </source>
</evidence>
<dbReference type="Pfam" id="PF03184">
    <property type="entry name" value="DDE_1"/>
    <property type="match status" value="1"/>
</dbReference>
<dbReference type="AlphaFoldDB" id="A0A9J7IHF3"/>
<keyword evidence="3" id="KW-0539">Nucleus</keyword>
<dbReference type="GO" id="GO:0003677">
    <property type="term" value="F:DNA binding"/>
    <property type="evidence" value="ECO:0007669"/>
    <property type="project" value="UniProtKB-KW"/>
</dbReference>
<dbReference type="InterPro" id="IPR009057">
    <property type="entry name" value="Homeodomain-like_sf"/>
</dbReference>
<dbReference type="InterPro" id="IPR007889">
    <property type="entry name" value="HTH_Psq"/>
</dbReference>
<evidence type="ECO:0000313" key="5">
    <source>
        <dbReference type="Proteomes" id="UP000301870"/>
    </source>
</evidence>
<protein>
    <submittedName>
        <fullName evidence="6">Tigger transposable element-derived protein 6-like</fullName>
    </submittedName>
</protein>
<reference evidence="6" key="1">
    <citation type="submission" date="2025-08" db="UniProtKB">
        <authorList>
            <consortium name="RefSeq"/>
        </authorList>
    </citation>
    <scope>IDENTIFICATION</scope>
    <source>
        <strain evidence="6">Ishihara</strain>
        <tissue evidence="6">Whole body</tissue>
    </source>
</reference>
<comment type="subcellular location">
    <subcellularLocation>
        <location evidence="1">Nucleus</location>
    </subcellularLocation>
</comment>
<sequence>MSIWNPGLKNVVDDQSDFLTDFPNKSFTSKIDATSKLQVIQALDNGQCKSDIAREYGVHPETILSIYKQKDAIIKKYNQKYNLLKEICSLNLEQNLLDWFEQQFKSGNVITEDQLRGKAQDILKGLSEKFTSIDDWLLSFRTRHNISKYSSDDMYGEKAKEDWRRFLTNSESNDVYLGSVCALSHNLDYTSYLNGQHAESYVSLLLLVNALGTDKKEIAVAGKESMETEIHVRSLPVSYYYCLNSQINYSIIQNYLTKWNNELASKGNHVTLVLDVPESMINTMKFENIRILGTTELSYVTNILEKVVECFKYHYRRLQISRSLTYGKDNSTFMDYIHMMGMAWHNIPQKYIQSLSYPPGDGSLFFNLKEDSDNDHSLSRWCKMYNIPLNYDQCPSSLDMIIFCDKKLPCIFRGQVDENMQAADVFSQKVCNSTSGMEAYQAMKRIVSYLQGENAGSSIMKYAKYLENHLEYGALLHMHQIIASTNDSI</sequence>
<dbReference type="PROSITE" id="PS51253">
    <property type="entry name" value="HTH_CENPB"/>
    <property type="match status" value="1"/>
</dbReference>
<accession>A0A9J7IHF3</accession>
<gene>
    <name evidence="6" type="primary">LOC111348247</name>
</gene>
<evidence type="ECO:0000313" key="6">
    <source>
        <dbReference type="RefSeq" id="XP_022814558.1"/>
    </source>
</evidence>
<dbReference type="Proteomes" id="UP000301870">
    <property type="component" value="Chromosome 7"/>
</dbReference>
<organism evidence="5 6">
    <name type="scientific">Spodoptera litura</name>
    <name type="common">Asian cotton leafworm</name>
    <dbReference type="NCBI Taxonomy" id="69820"/>
    <lineage>
        <taxon>Eukaryota</taxon>
        <taxon>Metazoa</taxon>
        <taxon>Ecdysozoa</taxon>
        <taxon>Arthropoda</taxon>
        <taxon>Hexapoda</taxon>
        <taxon>Insecta</taxon>
        <taxon>Pterygota</taxon>
        <taxon>Neoptera</taxon>
        <taxon>Endopterygota</taxon>
        <taxon>Lepidoptera</taxon>
        <taxon>Glossata</taxon>
        <taxon>Ditrysia</taxon>
        <taxon>Noctuoidea</taxon>
        <taxon>Noctuidae</taxon>
        <taxon>Amphipyrinae</taxon>
        <taxon>Spodoptera</taxon>
    </lineage>
</organism>
<proteinExistence type="predicted"/>
<dbReference type="GO" id="GO:0005634">
    <property type="term" value="C:nucleus"/>
    <property type="evidence" value="ECO:0007669"/>
    <property type="project" value="UniProtKB-SubCell"/>
</dbReference>
<dbReference type="Pfam" id="PF04218">
    <property type="entry name" value="CENP-B_N"/>
    <property type="match status" value="1"/>
</dbReference>
<dbReference type="InterPro" id="IPR006600">
    <property type="entry name" value="HTH_CenpB_DNA-bd_dom"/>
</dbReference>
<dbReference type="InterPro" id="IPR050863">
    <property type="entry name" value="CenT-Element_Derived"/>
</dbReference>
<dbReference type="RefSeq" id="XP_022814558.1">
    <property type="nucleotide sequence ID" value="XM_022958790.1"/>
</dbReference>
<evidence type="ECO:0000259" key="4">
    <source>
        <dbReference type="PROSITE" id="PS51253"/>
    </source>
</evidence>
<dbReference type="OrthoDB" id="125347at2759"/>
<dbReference type="PANTHER" id="PTHR19303">
    <property type="entry name" value="TRANSPOSON"/>
    <property type="match status" value="1"/>
</dbReference>
<dbReference type="PANTHER" id="PTHR19303:SF73">
    <property type="entry name" value="PROTEIN PDC2"/>
    <property type="match status" value="1"/>
</dbReference>